<feature type="region of interest" description="Disordered" evidence="1">
    <location>
        <begin position="1"/>
        <end position="191"/>
    </location>
</feature>
<dbReference type="AlphaFoldDB" id="A0A2G8JBH4"/>
<feature type="compositionally biased region" description="Pro residues" evidence="1">
    <location>
        <begin position="181"/>
        <end position="191"/>
    </location>
</feature>
<sequence length="191" mass="20379">MSDKRKAKSQHTSKKHSAATGNPTPPVSPTDDDKETATTREPDLFGAVPFTAMADGQTVESSVPTSKRPHVVSTVGGLRRSSRTSSGGRRRRRSNSNSSRSSRKSSSSSNSIKSSPGSQQRFNLRSSQESLDSSGMPFDPRHGETHTEFGSKVSQNDQNSLLVDLTAPTPPEVDPFGAAPFRPPPSKVSTG</sequence>
<dbReference type="EMBL" id="MRZV01002741">
    <property type="protein sequence ID" value="PIK33096.1"/>
    <property type="molecule type" value="Genomic_DNA"/>
</dbReference>
<evidence type="ECO:0000313" key="3">
    <source>
        <dbReference type="Proteomes" id="UP000230750"/>
    </source>
</evidence>
<comment type="caution">
    <text evidence="2">The sequence shown here is derived from an EMBL/GenBank/DDBJ whole genome shotgun (WGS) entry which is preliminary data.</text>
</comment>
<organism evidence="2 3">
    <name type="scientific">Stichopus japonicus</name>
    <name type="common">Sea cucumber</name>
    <dbReference type="NCBI Taxonomy" id="307972"/>
    <lineage>
        <taxon>Eukaryota</taxon>
        <taxon>Metazoa</taxon>
        <taxon>Echinodermata</taxon>
        <taxon>Eleutherozoa</taxon>
        <taxon>Echinozoa</taxon>
        <taxon>Holothuroidea</taxon>
        <taxon>Aspidochirotacea</taxon>
        <taxon>Aspidochirotida</taxon>
        <taxon>Stichopodidae</taxon>
        <taxon>Apostichopus</taxon>
    </lineage>
</organism>
<feature type="compositionally biased region" description="Polar residues" evidence="1">
    <location>
        <begin position="119"/>
        <end position="133"/>
    </location>
</feature>
<feature type="compositionally biased region" description="Low complexity" evidence="1">
    <location>
        <begin position="95"/>
        <end position="118"/>
    </location>
</feature>
<dbReference type="Proteomes" id="UP000230750">
    <property type="component" value="Unassembled WGS sequence"/>
</dbReference>
<proteinExistence type="predicted"/>
<feature type="compositionally biased region" description="Polar residues" evidence="1">
    <location>
        <begin position="152"/>
        <end position="161"/>
    </location>
</feature>
<gene>
    <name evidence="2" type="ORF">BSL78_30092</name>
</gene>
<keyword evidence="2" id="KW-0808">Transferase</keyword>
<accession>A0A2G8JBH4</accession>
<feature type="compositionally biased region" description="Basic residues" evidence="1">
    <location>
        <begin position="1"/>
        <end position="17"/>
    </location>
</feature>
<protein>
    <submittedName>
        <fullName evidence="2">Putative BMP-2-inducible kinase-like protein</fullName>
    </submittedName>
</protein>
<reference evidence="2 3" key="1">
    <citation type="journal article" date="2017" name="PLoS Biol.">
        <title>The sea cucumber genome provides insights into morphological evolution and visceral regeneration.</title>
        <authorList>
            <person name="Zhang X."/>
            <person name="Sun L."/>
            <person name="Yuan J."/>
            <person name="Sun Y."/>
            <person name="Gao Y."/>
            <person name="Zhang L."/>
            <person name="Li S."/>
            <person name="Dai H."/>
            <person name="Hamel J.F."/>
            <person name="Liu C."/>
            <person name="Yu Y."/>
            <person name="Liu S."/>
            <person name="Lin W."/>
            <person name="Guo K."/>
            <person name="Jin S."/>
            <person name="Xu P."/>
            <person name="Storey K.B."/>
            <person name="Huan P."/>
            <person name="Zhang T."/>
            <person name="Zhou Y."/>
            <person name="Zhang J."/>
            <person name="Lin C."/>
            <person name="Li X."/>
            <person name="Xing L."/>
            <person name="Huo D."/>
            <person name="Sun M."/>
            <person name="Wang L."/>
            <person name="Mercier A."/>
            <person name="Li F."/>
            <person name="Yang H."/>
            <person name="Xiang J."/>
        </authorList>
    </citation>
    <scope>NUCLEOTIDE SEQUENCE [LARGE SCALE GENOMIC DNA]</scope>
    <source>
        <strain evidence="2">Shaxun</strain>
        <tissue evidence="2">Muscle</tissue>
    </source>
</reference>
<keyword evidence="2" id="KW-0418">Kinase</keyword>
<dbReference type="GO" id="GO:0016301">
    <property type="term" value="F:kinase activity"/>
    <property type="evidence" value="ECO:0007669"/>
    <property type="project" value="UniProtKB-KW"/>
</dbReference>
<evidence type="ECO:0000256" key="1">
    <source>
        <dbReference type="SAM" id="MobiDB-lite"/>
    </source>
</evidence>
<feature type="compositionally biased region" description="Basic and acidic residues" evidence="1">
    <location>
        <begin position="139"/>
        <end position="149"/>
    </location>
</feature>
<name>A0A2G8JBH4_STIJA</name>
<keyword evidence="3" id="KW-1185">Reference proteome</keyword>
<evidence type="ECO:0000313" key="2">
    <source>
        <dbReference type="EMBL" id="PIK33096.1"/>
    </source>
</evidence>